<gene>
    <name evidence="1" type="ORF">UY74_C0061G0008</name>
</gene>
<evidence type="ECO:0000313" key="1">
    <source>
        <dbReference type="EMBL" id="KKW29868.1"/>
    </source>
</evidence>
<dbReference type="EMBL" id="LCRF01000061">
    <property type="protein sequence ID" value="KKW29868.1"/>
    <property type="molecule type" value="Genomic_DNA"/>
</dbReference>
<protein>
    <submittedName>
        <fullName evidence="1">Uncharacterized protein</fullName>
    </submittedName>
</protein>
<comment type="caution">
    <text evidence="1">The sequence shown here is derived from an EMBL/GenBank/DDBJ whole genome shotgun (WGS) entry which is preliminary data.</text>
</comment>
<accession>A0A0G1XF17</accession>
<evidence type="ECO:0000313" key="2">
    <source>
        <dbReference type="Proteomes" id="UP000034445"/>
    </source>
</evidence>
<organism evidence="1 2">
    <name type="scientific">Candidatus Kaiserbacteria bacterium GW2011_GWC2_52_8b</name>
    <dbReference type="NCBI Taxonomy" id="1618676"/>
    <lineage>
        <taxon>Bacteria</taxon>
        <taxon>Candidatus Kaiseribacteriota</taxon>
    </lineage>
</organism>
<sequence>MTTKLPTIDEFLKKIESQKEKAGVDLSMSEDLSLAVMNLISLEEHFFFTGVKTKNDEYFDTSQEIRDLRKELLKQLMLNHEGETWCISKHLLSATMRLIEVGNKLQSENKKKEAKQMFEKAYKVYSIFWALKLKLIDASKIKDTATNSAQLEDLVGKLADCCDE</sequence>
<proteinExistence type="predicted"/>
<dbReference type="Proteomes" id="UP000034445">
    <property type="component" value="Unassembled WGS sequence"/>
</dbReference>
<reference evidence="1 2" key="1">
    <citation type="journal article" date="2015" name="Nature">
        <title>rRNA introns, odd ribosomes, and small enigmatic genomes across a large radiation of phyla.</title>
        <authorList>
            <person name="Brown C.T."/>
            <person name="Hug L.A."/>
            <person name="Thomas B.C."/>
            <person name="Sharon I."/>
            <person name="Castelle C.J."/>
            <person name="Singh A."/>
            <person name="Wilkins M.J."/>
            <person name="Williams K.H."/>
            <person name="Banfield J.F."/>
        </authorList>
    </citation>
    <scope>NUCLEOTIDE SEQUENCE [LARGE SCALE GENOMIC DNA]</scope>
</reference>
<dbReference type="AlphaFoldDB" id="A0A0G1XF17"/>
<name>A0A0G1XF17_9BACT</name>